<sequence length="63" mass="6885">MNIACLTCAKAFQHAGADAAGFAILFLLAVIVPVITTVGILIFRIARREKEHFDPQYSDSFDS</sequence>
<keyword evidence="1" id="KW-0472">Membrane</keyword>
<name>A0A2S7U1S3_9BACT</name>
<comment type="caution">
    <text evidence="2">The sequence shown here is derived from an EMBL/GenBank/DDBJ whole genome shotgun (WGS) entry which is preliminary data.</text>
</comment>
<dbReference type="Proteomes" id="UP000239907">
    <property type="component" value="Unassembled WGS sequence"/>
</dbReference>
<dbReference type="AlphaFoldDB" id="A0A2S7U1S3"/>
<dbReference type="RefSeq" id="WP_105043446.1">
    <property type="nucleotide sequence ID" value="NZ_MQWA01000001.1"/>
</dbReference>
<reference evidence="2 3" key="1">
    <citation type="submission" date="2016-12" db="EMBL/GenBank/DDBJ databases">
        <title>Study of bacterial adaptation to deep sea.</title>
        <authorList>
            <person name="Song J."/>
            <person name="Yoshizawa S."/>
            <person name="Kogure K."/>
        </authorList>
    </citation>
    <scope>NUCLEOTIDE SEQUENCE [LARGE SCALE GENOMIC DNA]</scope>
    <source>
        <strain evidence="2 3">SAORIC-165</strain>
    </source>
</reference>
<keyword evidence="1" id="KW-0812">Transmembrane</keyword>
<evidence type="ECO:0000313" key="2">
    <source>
        <dbReference type="EMBL" id="PQJ28956.1"/>
    </source>
</evidence>
<gene>
    <name evidence="2" type="ORF">BSZ32_10950</name>
</gene>
<proteinExistence type="predicted"/>
<protein>
    <submittedName>
        <fullName evidence="2">Uncharacterized protein</fullName>
    </submittedName>
</protein>
<accession>A0A2S7U1S3</accession>
<keyword evidence="1" id="KW-1133">Transmembrane helix</keyword>
<dbReference type="EMBL" id="MQWA01000001">
    <property type="protein sequence ID" value="PQJ28956.1"/>
    <property type="molecule type" value="Genomic_DNA"/>
</dbReference>
<evidence type="ECO:0000256" key="1">
    <source>
        <dbReference type="SAM" id="Phobius"/>
    </source>
</evidence>
<evidence type="ECO:0000313" key="3">
    <source>
        <dbReference type="Proteomes" id="UP000239907"/>
    </source>
</evidence>
<feature type="transmembrane region" description="Helical" evidence="1">
    <location>
        <begin position="20"/>
        <end position="43"/>
    </location>
</feature>
<organism evidence="2 3">
    <name type="scientific">Rubritalea profundi</name>
    <dbReference type="NCBI Taxonomy" id="1658618"/>
    <lineage>
        <taxon>Bacteria</taxon>
        <taxon>Pseudomonadati</taxon>
        <taxon>Verrucomicrobiota</taxon>
        <taxon>Verrucomicrobiia</taxon>
        <taxon>Verrucomicrobiales</taxon>
        <taxon>Rubritaleaceae</taxon>
        <taxon>Rubritalea</taxon>
    </lineage>
</organism>
<keyword evidence="3" id="KW-1185">Reference proteome</keyword>